<dbReference type="Proteomes" id="UP000028006">
    <property type="component" value="Unassembled WGS sequence"/>
</dbReference>
<dbReference type="Gene3D" id="1.25.40.10">
    <property type="entry name" value="Tetratricopeptide repeat domain"/>
    <property type="match status" value="1"/>
</dbReference>
<proteinExistence type="predicted"/>
<dbReference type="InterPro" id="IPR051263">
    <property type="entry name" value="C-type_cytochrome_biogenesis"/>
</dbReference>
<name>A0A081NC22_9GAMM</name>
<comment type="subcellular location">
    <subcellularLocation>
        <location evidence="1">Cell envelope</location>
    </subcellularLocation>
</comment>
<feature type="domain" description="Cytochrome c-type biogenesis protein H TPR" evidence="8">
    <location>
        <begin position="147"/>
        <end position="251"/>
    </location>
</feature>
<evidence type="ECO:0000259" key="8">
    <source>
        <dbReference type="Pfam" id="PF23914"/>
    </source>
</evidence>
<dbReference type="GO" id="GO:0017004">
    <property type="term" value="P:cytochrome complex assembly"/>
    <property type="evidence" value="ECO:0007669"/>
    <property type="project" value="UniProtKB-KW"/>
</dbReference>
<evidence type="ECO:0000256" key="1">
    <source>
        <dbReference type="ARBA" id="ARBA00004196"/>
    </source>
</evidence>
<feature type="repeat" description="TPR" evidence="5">
    <location>
        <begin position="153"/>
        <end position="186"/>
    </location>
</feature>
<dbReference type="AlphaFoldDB" id="A0A081NC22"/>
<evidence type="ECO:0000256" key="2">
    <source>
        <dbReference type="ARBA" id="ARBA00022737"/>
    </source>
</evidence>
<keyword evidence="2" id="KW-0677">Repeat</keyword>
<evidence type="ECO:0000256" key="3">
    <source>
        <dbReference type="ARBA" id="ARBA00022748"/>
    </source>
</evidence>
<evidence type="ECO:0000313" key="10">
    <source>
        <dbReference type="Proteomes" id="UP000028006"/>
    </source>
</evidence>
<dbReference type="PANTHER" id="PTHR47870:SF4">
    <property type="entry name" value="CYTOCHROME C-TYPE BIOGENESIS PROTEIN CYCH"/>
    <property type="match status" value="1"/>
</dbReference>
<organism evidence="9 10">
    <name type="scientific">Endozoicomonas montiporae</name>
    <dbReference type="NCBI Taxonomy" id="1027273"/>
    <lineage>
        <taxon>Bacteria</taxon>
        <taxon>Pseudomonadati</taxon>
        <taxon>Pseudomonadota</taxon>
        <taxon>Gammaproteobacteria</taxon>
        <taxon>Oceanospirillales</taxon>
        <taxon>Endozoicomonadaceae</taxon>
        <taxon>Endozoicomonas</taxon>
    </lineage>
</organism>
<feature type="transmembrane region" description="Helical" evidence="6">
    <location>
        <begin position="6"/>
        <end position="25"/>
    </location>
</feature>
<accession>A0A081NC22</accession>
<dbReference type="eggNOG" id="COG4235">
    <property type="taxonomic scope" value="Bacteria"/>
</dbReference>
<evidence type="ECO:0000256" key="4">
    <source>
        <dbReference type="ARBA" id="ARBA00022803"/>
    </source>
</evidence>
<keyword evidence="6" id="KW-0812">Transmembrane</keyword>
<sequence>MMFELWLMIFILALAGMGFALYPMLGRIKPVSDVSSKESNVAYFREQEAELQAQVEQGLLTETTAEQMRSELEKKLLNDVSGSGQRAGLELGNSKAIALFLAVLMPLTAVPLYMKLGATPELKISQLIQQSGVPSGELVEALEQWREKRPYNSQALYMLGSRYLSAGDTDRAVDAFQQLYLATGGAPQASAELAQSLYVAADYQMTDEVRRYYRETLHNDDNNAIALGLNGIDAFANGDYNEAIRVWNRALGVEADVGVRQSIMDGISEARARLGMPSPEVRINLSLAPELGEELGELPADTRVFIFARESDGSSHPVAVIPMNVADLPGEFVLDDNATRMMGGTSLAGISHLDIIARISLSGDVSQGDYQADARAVDVSSGETLELVLQPLG</sequence>
<dbReference type="InterPro" id="IPR011990">
    <property type="entry name" value="TPR-like_helical_dom_sf"/>
</dbReference>
<keyword evidence="4 5" id="KW-0802">TPR repeat</keyword>
<dbReference type="RefSeq" id="WP_034873257.1">
    <property type="nucleotide sequence ID" value="NZ_JOKG01000001.1"/>
</dbReference>
<dbReference type="PANTHER" id="PTHR47870">
    <property type="entry name" value="CYTOCHROME C-TYPE BIOGENESIS PROTEIN CCMH"/>
    <property type="match status" value="1"/>
</dbReference>
<keyword evidence="6" id="KW-0472">Membrane</keyword>
<dbReference type="GO" id="GO:0005886">
    <property type="term" value="C:plasma membrane"/>
    <property type="evidence" value="ECO:0007669"/>
    <property type="project" value="TreeGrafter"/>
</dbReference>
<dbReference type="GO" id="GO:0030313">
    <property type="term" value="C:cell envelope"/>
    <property type="evidence" value="ECO:0007669"/>
    <property type="project" value="UniProtKB-SubCell"/>
</dbReference>
<reference evidence="9 10" key="1">
    <citation type="submission" date="2014-06" db="EMBL/GenBank/DDBJ databases">
        <title>Whole Genome Sequences of Three Symbiotic Endozoicomonas Bacteria.</title>
        <authorList>
            <person name="Neave M.J."/>
            <person name="Apprill A."/>
            <person name="Voolstra C.R."/>
        </authorList>
    </citation>
    <scope>NUCLEOTIDE SEQUENCE [LARGE SCALE GENOMIC DNA]</scope>
    <source>
        <strain evidence="9 10">LMG 24815</strain>
    </source>
</reference>
<dbReference type="PROSITE" id="PS50005">
    <property type="entry name" value="TPR"/>
    <property type="match status" value="1"/>
</dbReference>
<feature type="domain" description="Cytochrome c-type biogenesis protein H Ig-like" evidence="7">
    <location>
        <begin position="281"/>
        <end position="389"/>
    </location>
</feature>
<dbReference type="InterPro" id="IPR019734">
    <property type="entry name" value="TPR_rpt"/>
</dbReference>
<dbReference type="InterPro" id="IPR017560">
    <property type="entry name" value="Cyt_c_biogenesis_CcmI"/>
</dbReference>
<dbReference type="SUPFAM" id="SSF48452">
    <property type="entry name" value="TPR-like"/>
    <property type="match status" value="1"/>
</dbReference>
<evidence type="ECO:0000259" key="7">
    <source>
        <dbReference type="Pfam" id="PF23892"/>
    </source>
</evidence>
<dbReference type="InterPro" id="IPR056412">
    <property type="entry name" value="Ig_CycH"/>
</dbReference>
<dbReference type="Pfam" id="PF23914">
    <property type="entry name" value="TPR_CcmH_CycH"/>
    <property type="match status" value="1"/>
</dbReference>
<dbReference type="NCBIfam" id="TIGR03142">
    <property type="entry name" value="cytochro_ccmI"/>
    <property type="match status" value="1"/>
</dbReference>
<keyword evidence="3" id="KW-0201">Cytochrome c-type biogenesis</keyword>
<comment type="caution">
    <text evidence="9">The sequence shown here is derived from an EMBL/GenBank/DDBJ whole genome shotgun (WGS) entry which is preliminary data.</text>
</comment>
<evidence type="ECO:0000256" key="5">
    <source>
        <dbReference type="PROSITE-ProRule" id="PRU00339"/>
    </source>
</evidence>
<dbReference type="InterPro" id="IPR056413">
    <property type="entry name" value="TPR_CcmH_CycH"/>
</dbReference>
<keyword evidence="10" id="KW-1185">Reference proteome</keyword>
<keyword evidence="6" id="KW-1133">Transmembrane helix</keyword>
<evidence type="ECO:0000256" key="6">
    <source>
        <dbReference type="SAM" id="Phobius"/>
    </source>
</evidence>
<gene>
    <name evidence="9" type="ORF">GZ77_05830</name>
</gene>
<dbReference type="EMBL" id="JOKG01000001">
    <property type="protein sequence ID" value="KEQ15995.1"/>
    <property type="molecule type" value="Genomic_DNA"/>
</dbReference>
<dbReference type="Pfam" id="PF23892">
    <property type="entry name" value="Ig_CycH"/>
    <property type="match status" value="1"/>
</dbReference>
<protein>
    <submittedName>
        <fullName evidence="9">Uncharacterized protein</fullName>
    </submittedName>
</protein>
<evidence type="ECO:0000313" key="9">
    <source>
        <dbReference type="EMBL" id="KEQ15995.1"/>
    </source>
</evidence>